<accession>A0A6A5BFE2</accession>
<proteinExistence type="predicted"/>
<dbReference type="VEuPathDB" id="AmoebaDB:FDP41_008428"/>
<reference evidence="2 3" key="1">
    <citation type="journal article" date="2019" name="Sci. Rep.">
        <title>Nanopore sequencing improves the draft genome of the human pathogenic amoeba Naegleria fowleri.</title>
        <authorList>
            <person name="Liechti N."/>
            <person name="Schurch N."/>
            <person name="Bruggmann R."/>
            <person name="Wittwer M."/>
        </authorList>
    </citation>
    <scope>NUCLEOTIDE SEQUENCE [LARGE SCALE GENOMIC DNA]</scope>
    <source>
        <strain evidence="2 3">ATCC 30894</strain>
    </source>
</reference>
<keyword evidence="1" id="KW-0812">Transmembrane</keyword>
<dbReference type="VEuPathDB" id="AmoebaDB:NF0033330"/>
<dbReference type="OrthoDB" id="10469816at2759"/>
<protein>
    <submittedName>
        <fullName evidence="2">Uncharacterized protein</fullName>
    </submittedName>
</protein>
<dbReference type="EMBL" id="VFQX01000061">
    <property type="protein sequence ID" value="KAF0973221.1"/>
    <property type="molecule type" value="Genomic_DNA"/>
</dbReference>
<keyword evidence="3" id="KW-1185">Reference proteome</keyword>
<dbReference type="VEuPathDB" id="AmoebaDB:NfTy_093350"/>
<keyword evidence="1" id="KW-0472">Membrane</keyword>
<keyword evidence="1" id="KW-1133">Transmembrane helix</keyword>
<comment type="caution">
    <text evidence="2">The sequence shown here is derived from an EMBL/GenBank/DDBJ whole genome shotgun (WGS) entry which is preliminary data.</text>
</comment>
<sequence>MIPSSSSDPNSQFYRSTFLNSHSRPSSLYENPLSYPSSSSLLASSSSRLPPQQQVSSLVPSYDQQIPPSYYQLHNSLYRDRSQVFNNSFGEEINNNRITSYKSSYPRSGGIQSLLSHYNPLIHFFKDSSDLKHKILLLLYFMIGVFVTMMSLFGRNVFYNNKIGKEWKLFKIVQDFIKQYLFGGNMSSNSHSMNQFDLNSNNSNTNTTDLKKLQHSKTLLSKYEEEYYDFYKSYLEKQEKKKKAKHSRLLSASIEKYCSQFNTMNQSGDQELKSEQR</sequence>
<evidence type="ECO:0000313" key="3">
    <source>
        <dbReference type="Proteomes" id="UP000444721"/>
    </source>
</evidence>
<organism evidence="2 3">
    <name type="scientific">Naegleria fowleri</name>
    <name type="common">Brain eating amoeba</name>
    <dbReference type="NCBI Taxonomy" id="5763"/>
    <lineage>
        <taxon>Eukaryota</taxon>
        <taxon>Discoba</taxon>
        <taxon>Heterolobosea</taxon>
        <taxon>Tetramitia</taxon>
        <taxon>Eutetramitia</taxon>
        <taxon>Vahlkampfiidae</taxon>
        <taxon>Naegleria</taxon>
    </lineage>
</organism>
<dbReference type="AlphaFoldDB" id="A0A6A5BFE2"/>
<evidence type="ECO:0000256" key="1">
    <source>
        <dbReference type="SAM" id="Phobius"/>
    </source>
</evidence>
<dbReference type="GeneID" id="68115646"/>
<feature type="transmembrane region" description="Helical" evidence="1">
    <location>
        <begin position="135"/>
        <end position="153"/>
    </location>
</feature>
<dbReference type="RefSeq" id="XP_044557934.1">
    <property type="nucleotide sequence ID" value="XM_044712280.1"/>
</dbReference>
<gene>
    <name evidence="2" type="ORF">FDP41_008428</name>
</gene>
<name>A0A6A5BFE2_NAEFO</name>
<dbReference type="Proteomes" id="UP000444721">
    <property type="component" value="Unassembled WGS sequence"/>
</dbReference>
<evidence type="ECO:0000313" key="2">
    <source>
        <dbReference type="EMBL" id="KAF0973221.1"/>
    </source>
</evidence>